<evidence type="ECO:0000313" key="11">
    <source>
        <dbReference type="Proteomes" id="UP000248961"/>
    </source>
</evidence>
<evidence type="ECO:0000256" key="5">
    <source>
        <dbReference type="ARBA" id="ARBA00022827"/>
    </source>
</evidence>
<dbReference type="EMBL" id="KZ824317">
    <property type="protein sequence ID" value="RAL08244.1"/>
    <property type="molecule type" value="Genomic_DNA"/>
</dbReference>
<accession>A0A395HPR9</accession>
<name>A0A395HPR9_ASPHC</name>
<dbReference type="VEuPathDB" id="FungiDB:BO97DRAFT_408461"/>
<keyword evidence="7" id="KW-0325">Glycoprotein</keyword>
<feature type="signal peptide" evidence="8">
    <location>
        <begin position="1"/>
        <end position="17"/>
    </location>
</feature>
<keyword evidence="3" id="KW-0285">Flavoprotein</keyword>
<dbReference type="InterPro" id="IPR036188">
    <property type="entry name" value="FAD/NAD-bd_sf"/>
</dbReference>
<evidence type="ECO:0000256" key="7">
    <source>
        <dbReference type="ARBA" id="ARBA00023180"/>
    </source>
</evidence>
<evidence type="ECO:0000313" key="10">
    <source>
        <dbReference type="EMBL" id="RAL08244.1"/>
    </source>
</evidence>
<evidence type="ECO:0000256" key="4">
    <source>
        <dbReference type="ARBA" id="ARBA00022729"/>
    </source>
</evidence>
<evidence type="ECO:0000256" key="3">
    <source>
        <dbReference type="ARBA" id="ARBA00022630"/>
    </source>
</evidence>
<dbReference type="STRING" id="1450537.A0A395HPR9"/>
<dbReference type="GeneID" id="37200162"/>
<evidence type="ECO:0000256" key="6">
    <source>
        <dbReference type="ARBA" id="ARBA00023002"/>
    </source>
</evidence>
<gene>
    <name evidence="10" type="ORF">BO97DRAFT_408461</name>
</gene>
<keyword evidence="4 8" id="KW-0732">Signal</keyword>
<comment type="cofactor">
    <cofactor evidence="1">
        <name>FAD</name>
        <dbReference type="ChEBI" id="CHEBI:57692"/>
    </cofactor>
</comment>
<feature type="chain" id="PRO_5017277420" evidence="8">
    <location>
        <begin position="18"/>
        <end position="565"/>
    </location>
</feature>
<dbReference type="GO" id="GO:0030328">
    <property type="term" value="P:prenylcysteine catabolic process"/>
    <property type="evidence" value="ECO:0007669"/>
    <property type="project" value="InterPro"/>
</dbReference>
<dbReference type="Pfam" id="PF07156">
    <property type="entry name" value="Prenylcys_lyase"/>
    <property type="match status" value="1"/>
</dbReference>
<evidence type="ECO:0000256" key="8">
    <source>
        <dbReference type="SAM" id="SignalP"/>
    </source>
</evidence>
<dbReference type="AlphaFoldDB" id="A0A395HPR9"/>
<dbReference type="PANTHER" id="PTHR15944">
    <property type="entry name" value="FARNESYLCYSTEINE LYASE"/>
    <property type="match status" value="1"/>
</dbReference>
<keyword evidence="5" id="KW-0274">FAD</keyword>
<evidence type="ECO:0000259" key="9">
    <source>
        <dbReference type="Pfam" id="PF07156"/>
    </source>
</evidence>
<evidence type="ECO:0000256" key="1">
    <source>
        <dbReference type="ARBA" id="ARBA00001974"/>
    </source>
</evidence>
<protein>
    <submittedName>
        <fullName evidence="10">FAD/NAD(P)-binding domain-containing protein</fullName>
    </submittedName>
</protein>
<dbReference type="InterPro" id="IPR010795">
    <property type="entry name" value="Prenylcys_lyase"/>
</dbReference>
<dbReference type="GO" id="GO:0030327">
    <property type="term" value="P:prenylated protein catabolic process"/>
    <property type="evidence" value="ECO:0007669"/>
    <property type="project" value="TreeGrafter"/>
</dbReference>
<comment type="similarity">
    <text evidence="2">Belongs to the prenylcysteine oxidase family.</text>
</comment>
<keyword evidence="11" id="KW-1185">Reference proteome</keyword>
<evidence type="ECO:0000256" key="2">
    <source>
        <dbReference type="ARBA" id="ARBA00009967"/>
    </source>
</evidence>
<dbReference type="RefSeq" id="XP_025547398.1">
    <property type="nucleotide sequence ID" value="XM_025695873.1"/>
</dbReference>
<organism evidence="10 11">
    <name type="scientific">Aspergillus homomorphus (strain CBS 101889)</name>
    <dbReference type="NCBI Taxonomy" id="1450537"/>
    <lineage>
        <taxon>Eukaryota</taxon>
        <taxon>Fungi</taxon>
        <taxon>Dikarya</taxon>
        <taxon>Ascomycota</taxon>
        <taxon>Pezizomycotina</taxon>
        <taxon>Eurotiomycetes</taxon>
        <taxon>Eurotiomycetidae</taxon>
        <taxon>Eurotiales</taxon>
        <taxon>Aspergillaceae</taxon>
        <taxon>Aspergillus</taxon>
        <taxon>Aspergillus subgen. Circumdati</taxon>
    </lineage>
</organism>
<feature type="domain" description="Prenylcysteine lyase" evidence="9">
    <location>
        <begin position="248"/>
        <end position="429"/>
    </location>
</feature>
<reference evidence="10 11" key="1">
    <citation type="submission" date="2018-02" db="EMBL/GenBank/DDBJ databases">
        <title>The genomes of Aspergillus section Nigri reveals drivers in fungal speciation.</title>
        <authorList>
            <consortium name="DOE Joint Genome Institute"/>
            <person name="Vesth T.C."/>
            <person name="Nybo J."/>
            <person name="Theobald S."/>
            <person name="Brandl J."/>
            <person name="Frisvad J.C."/>
            <person name="Nielsen K.F."/>
            <person name="Lyhne E.K."/>
            <person name="Kogle M.E."/>
            <person name="Kuo A."/>
            <person name="Riley R."/>
            <person name="Clum A."/>
            <person name="Nolan M."/>
            <person name="Lipzen A."/>
            <person name="Salamov A."/>
            <person name="Henrissat B."/>
            <person name="Wiebenga A."/>
            <person name="De vries R.P."/>
            <person name="Grigoriev I.V."/>
            <person name="Mortensen U.H."/>
            <person name="Andersen M.R."/>
            <person name="Baker S.E."/>
        </authorList>
    </citation>
    <scope>NUCLEOTIDE SEQUENCE [LARGE SCALE GENOMIC DNA]</scope>
    <source>
        <strain evidence="10 11">CBS 101889</strain>
    </source>
</reference>
<keyword evidence="6" id="KW-0560">Oxidoreductase</keyword>
<dbReference type="OrthoDB" id="437369at2759"/>
<dbReference type="PANTHER" id="PTHR15944:SF0">
    <property type="entry name" value="PRENYLCYSTEINE LYASE DOMAIN-CONTAINING PROTEIN"/>
    <property type="match status" value="1"/>
</dbReference>
<sequence>MLLHFFVWFCLLAVAHSWTQEFESPSVLKSMPESLDADLQDLLNSLSQQEVKKPTKIAIIGGGIAGVSIAYKLRGRESKTWSPQVTLFEQDSRLGGRIHSISRSDANPDLIEAGAATFDWDDLCVARLFREAGVVLIDPQDRETGDNPQTRSISLYDGHNIVGRKLSGPQTWTHAAKKVWQNRGSVWFWRHLLVRVVAIGWGEWYSYTWSEIVSTAANYAASAVSPWEDEVTRFATRFGLSVKPQISARWGNERALRRLALLSQATVRLNSTVTHITIHDERTFDVAWSTATDDGGSEEPHTDNFDAVIIAASLSQTGITITPELQTPPEPVEYTPLHITHFTSMRNLDPTAFNLSATERVPDEIWNLNLQSNHDESPSTTPPFLTLARTTFDWRLGCEIHSGNVFRVTSMAPLTDDDIARLFNFTDPGKVTFPHQNCDLHVTDSYAERGRRYPRVGGPSVFLDDMDHEGWFLRNWECTPAPRVRWVHRQVWANGVPVVTKADTEEDLVTYGVVGYGDMMRERRRESMKLAPGLFYVSGIEASNGASLGESVRMGAEVVSLLSCG</sequence>
<dbReference type="Proteomes" id="UP000248961">
    <property type="component" value="Unassembled WGS sequence"/>
</dbReference>
<dbReference type="Gene3D" id="3.50.50.60">
    <property type="entry name" value="FAD/NAD(P)-binding domain"/>
    <property type="match status" value="1"/>
</dbReference>
<dbReference type="GO" id="GO:0001735">
    <property type="term" value="F:prenylcysteine oxidase activity"/>
    <property type="evidence" value="ECO:0007669"/>
    <property type="project" value="InterPro"/>
</dbReference>
<proteinExistence type="inferred from homology"/>
<dbReference type="SUPFAM" id="SSF51905">
    <property type="entry name" value="FAD/NAD(P)-binding domain"/>
    <property type="match status" value="1"/>
</dbReference>
<dbReference type="InterPro" id="IPR017046">
    <property type="entry name" value="Prenylcysteine_Oxase1"/>
</dbReference>
<dbReference type="Pfam" id="PF13450">
    <property type="entry name" value="NAD_binding_8"/>
    <property type="match status" value="1"/>
</dbReference>